<feature type="transmembrane region" description="Helical" evidence="11">
    <location>
        <begin position="272"/>
        <end position="302"/>
    </location>
</feature>
<dbReference type="AlphaFoldDB" id="A0A6P2CP23"/>
<evidence type="ECO:0000256" key="2">
    <source>
        <dbReference type="ARBA" id="ARBA00008697"/>
    </source>
</evidence>
<evidence type="ECO:0000256" key="5">
    <source>
        <dbReference type="ARBA" id="ARBA00022448"/>
    </source>
</evidence>
<evidence type="ECO:0000256" key="9">
    <source>
        <dbReference type="ARBA" id="ARBA00023136"/>
    </source>
</evidence>
<keyword evidence="8 11" id="KW-1133">Transmembrane helix</keyword>
<keyword evidence="9 11" id="KW-0472">Membrane</keyword>
<sequence>MFLALREIKFEKIRYSLIITLILFISYLVFVLNGLATGLSDLNKSAITQWHASTILLDKDAEGRLSQSFLERSDQQKINGQGTPLSQYSALVKNNQTGKTNAQILAIEAKGFIYKNLKISSGMNFKKDNTAVVSEQLKENGFKIGDKINIANNDIQLQIVGFTPKASFNVAPVIYTSFKSMAKINQAPVNGIVFNKTLKGNPQFKHSKLYTITSFISKLPGYQAQQLTFKFMIGFLYIIVFIVISIFLYILTIQKLPNFGVMKAQGISTRYLILNTLTQTFIVAVIGVSLAMMLTVITAYVLPSEVPIAINIKQVLTTSFGILIMSLLGALLPIRQIIKVDPFEMIGG</sequence>
<evidence type="ECO:0000256" key="7">
    <source>
        <dbReference type="ARBA" id="ARBA00022692"/>
    </source>
</evidence>
<evidence type="ECO:0000256" key="1">
    <source>
        <dbReference type="ARBA" id="ARBA00004651"/>
    </source>
</evidence>
<dbReference type="GO" id="GO:0005886">
    <property type="term" value="C:plasma membrane"/>
    <property type="evidence" value="ECO:0007669"/>
    <property type="project" value="UniProtKB-SubCell"/>
</dbReference>
<dbReference type="InterPro" id="IPR051125">
    <property type="entry name" value="ABC-4/HrtB_transporter"/>
</dbReference>
<dbReference type="Pfam" id="PF02687">
    <property type="entry name" value="FtsX"/>
    <property type="match status" value="1"/>
</dbReference>
<comment type="caution">
    <text evidence="13">The sequence shown here is derived from an EMBL/GenBank/DDBJ whole genome shotgun (WGS) entry which is preliminary data.</text>
</comment>
<dbReference type="RefSeq" id="WP_148604640.1">
    <property type="nucleotide sequence ID" value="NZ_BSUV01000001.1"/>
</dbReference>
<organism evidence="13 14">
    <name type="scientific">Leuconostoc litchii</name>
    <dbReference type="NCBI Taxonomy" id="1981069"/>
    <lineage>
        <taxon>Bacteria</taxon>
        <taxon>Bacillati</taxon>
        <taxon>Bacillota</taxon>
        <taxon>Bacilli</taxon>
        <taxon>Lactobacillales</taxon>
        <taxon>Lactobacillaceae</taxon>
        <taxon>Leuconostoc</taxon>
    </lineage>
</organism>
<dbReference type="InterPro" id="IPR003838">
    <property type="entry name" value="ABC3_permease_C"/>
</dbReference>
<dbReference type="Proteomes" id="UP000442244">
    <property type="component" value="Unassembled WGS sequence"/>
</dbReference>
<feature type="transmembrane region" description="Helical" evidence="11">
    <location>
        <begin position="231"/>
        <end position="251"/>
    </location>
</feature>
<evidence type="ECO:0000256" key="8">
    <source>
        <dbReference type="ARBA" id="ARBA00022989"/>
    </source>
</evidence>
<keyword evidence="6" id="KW-1003">Cell membrane</keyword>
<feature type="domain" description="ABC3 transporter permease C-terminal" evidence="12">
    <location>
        <begin position="231"/>
        <end position="342"/>
    </location>
</feature>
<comment type="function">
    <text evidence="10">Part of the ABC transporter complex hrt involved in hemin import. Responsible for the translocation of the substrate across the membrane.</text>
</comment>
<comment type="similarity">
    <text evidence="2">Belongs to the ABC-4 integral membrane protein family. HrtB subfamily.</text>
</comment>
<keyword evidence="14" id="KW-1185">Reference proteome</keyword>
<dbReference type="PANTHER" id="PTHR43738:SF1">
    <property type="entry name" value="HEMIN TRANSPORT SYSTEM PERMEASE PROTEIN HRTB-RELATED"/>
    <property type="match status" value="1"/>
</dbReference>
<keyword evidence="5" id="KW-0813">Transport</keyword>
<evidence type="ECO:0000313" key="13">
    <source>
        <dbReference type="EMBL" id="TYC47133.1"/>
    </source>
</evidence>
<accession>A0A6P2CP23</accession>
<evidence type="ECO:0000256" key="11">
    <source>
        <dbReference type="SAM" id="Phobius"/>
    </source>
</evidence>
<evidence type="ECO:0000256" key="6">
    <source>
        <dbReference type="ARBA" id="ARBA00022475"/>
    </source>
</evidence>
<evidence type="ECO:0000259" key="12">
    <source>
        <dbReference type="Pfam" id="PF02687"/>
    </source>
</evidence>
<gene>
    <name evidence="13" type="ORF">ESZ47_03085</name>
</gene>
<protein>
    <recommendedName>
        <fullName evidence="4">Putative hemin transport system permease protein HrtB</fullName>
    </recommendedName>
</protein>
<dbReference type="EMBL" id="SDGY01000001">
    <property type="protein sequence ID" value="TYC47133.1"/>
    <property type="molecule type" value="Genomic_DNA"/>
</dbReference>
<evidence type="ECO:0000256" key="10">
    <source>
        <dbReference type="ARBA" id="ARBA00024973"/>
    </source>
</evidence>
<feature type="transmembrane region" description="Helical" evidence="11">
    <location>
        <begin position="15"/>
        <end position="36"/>
    </location>
</feature>
<reference evidence="13 14" key="1">
    <citation type="submission" date="2019-01" db="EMBL/GenBank/DDBJ databases">
        <title>Leuconostoc litchii sp. nov., a novel lactic acid bacterium isolated from lychee.</title>
        <authorList>
            <person name="Wang L.-T."/>
        </authorList>
    </citation>
    <scope>NUCLEOTIDE SEQUENCE [LARGE SCALE GENOMIC DNA]</scope>
    <source>
        <strain evidence="13 14">MB7</strain>
    </source>
</reference>
<comment type="subcellular location">
    <subcellularLocation>
        <location evidence="1">Cell membrane</location>
        <topology evidence="1">Multi-pass membrane protein</topology>
    </subcellularLocation>
</comment>
<proteinExistence type="inferred from homology"/>
<keyword evidence="7 11" id="KW-0812">Transmembrane</keyword>
<dbReference type="OrthoDB" id="384327at2"/>
<dbReference type="PANTHER" id="PTHR43738">
    <property type="entry name" value="ABC TRANSPORTER, MEMBRANE PROTEIN"/>
    <property type="match status" value="1"/>
</dbReference>
<evidence type="ECO:0000256" key="4">
    <source>
        <dbReference type="ARBA" id="ARBA00016962"/>
    </source>
</evidence>
<evidence type="ECO:0000313" key="14">
    <source>
        <dbReference type="Proteomes" id="UP000442244"/>
    </source>
</evidence>
<feature type="transmembrane region" description="Helical" evidence="11">
    <location>
        <begin position="314"/>
        <end position="334"/>
    </location>
</feature>
<comment type="subunit">
    <text evidence="3">The complex is composed of two ATP-binding proteins (HrtA), two transmembrane proteins (HrtB) and a solute-binding protein.</text>
</comment>
<name>A0A6P2CP23_9LACO</name>
<evidence type="ECO:0000256" key="3">
    <source>
        <dbReference type="ARBA" id="ARBA00011131"/>
    </source>
</evidence>